<proteinExistence type="inferred from homology"/>
<evidence type="ECO:0000256" key="1">
    <source>
        <dbReference type="ARBA" id="ARBA00004761"/>
    </source>
</evidence>
<evidence type="ECO:0000256" key="5">
    <source>
        <dbReference type="ARBA" id="ARBA00023277"/>
    </source>
</evidence>
<dbReference type="InterPro" id="IPR000887">
    <property type="entry name" value="Aldlse_KDPG_KHG"/>
</dbReference>
<dbReference type="OrthoDB" id="9805177at2"/>
<dbReference type="Proteomes" id="UP000075025">
    <property type="component" value="Unassembled WGS sequence"/>
</dbReference>
<comment type="pathway">
    <text evidence="1">Carbohydrate acid metabolism.</text>
</comment>
<keyword evidence="5" id="KW-0119">Carbohydrate metabolism</keyword>
<reference evidence="6 7" key="1">
    <citation type="journal article" date="2016" name="Front. Microbiol.">
        <title>Genomic Resource of Rice Seed Associated Bacteria.</title>
        <authorList>
            <person name="Midha S."/>
            <person name="Bansal K."/>
            <person name="Sharma S."/>
            <person name="Kumar N."/>
            <person name="Patil P.P."/>
            <person name="Chaudhry V."/>
            <person name="Patil P.B."/>
        </authorList>
    </citation>
    <scope>NUCLEOTIDE SEQUENCE [LARGE SCALE GENOMIC DNA]</scope>
    <source>
        <strain evidence="6 7">NS220</strain>
    </source>
</reference>
<dbReference type="AlphaFoldDB" id="A0A147EYZ8"/>
<dbReference type="PANTHER" id="PTHR30246">
    <property type="entry name" value="2-KETO-3-DEOXY-6-PHOSPHOGLUCONATE ALDOLASE"/>
    <property type="match status" value="1"/>
</dbReference>
<name>A0A147EYZ8_MICTE</name>
<comment type="similarity">
    <text evidence="2">Belongs to the KHG/KDPG aldolase family.</text>
</comment>
<sequence>MLKKHEVLSAVVDTGVVLIVRLDSPDEALAVSRAAVAGGIRALEITLSVPRALEVVRTLVDEFGDHVAVGVGTVLDAEMAVASVQAGARMLVSPNLNPDMIRAANRYQALTISGAFTPTEIVATMEAGADIVKLFPTEIAGPDYLRTVMAPLAHAPILPAGGATRDNVGDWFSAGALAVGVGSAITKAARASGDHADVTRAAEDFLAAVANARQTA</sequence>
<dbReference type="CDD" id="cd00452">
    <property type="entry name" value="KDPG_aldolase"/>
    <property type="match status" value="1"/>
</dbReference>
<evidence type="ECO:0000256" key="3">
    <source>
        <dbReference type="ARBA" id="ARBA00011233"/>
    </source>
</evidence>
<evidence type="ECO:0000256" key="2">
    <source>
        <dbReference type="ARBA" id="ARBA00006906"/>
    </source>
</evidence>
<dbReference type="SUPFAM" id="SSF51569">
    <property type="entry name" value="Aldolase"/>
    <property type="match status" value="1"/>
</dbReference>
<dbReference type="PANTHER" id="PTHR30246:SF1">
    <property type="entry name" value="2-DEHYDRO-3-DEOXY-6-PHOSPHOGALACTONATE ALDOLASE-RELATED"/>
    <property type="match status" value="1"/>
</dbReference>
<protein>
    <submittedName>
        <fullName evidence="6">Membrane protein</fullName>
    </submittedName>
</protein>
<evidence type="ECO:0000313" key="7">
    <source>
        <dbReference type="Proteomes" id="UP000075025"/>
    </source>
</evidence>
<evidence type="ECO:0000313" key="6">
    <source>
        <dbReference type="EMBL" id="KTR95621.1"/>
    </source>
</evidence>
<gene>
    <name evidence="6" type="ORF">NS220_05445</name>
</gene>
<comment type="caution">
    <text evidence="6">The sequence shown here is derived from an EMBL/GenBank/DDBJ whole genome shotgun (WGS) entry which is preliminary data.</text>
</comment>
<dbReference type="InterPro" id="IPR013785">
    <property type="entry name" value="Aldolase_TIM"/>
</dbReference>
<accession>A0A147EYZ8</accession>
<evidence type="ECO:0000256" key="4">
    <source>
        <dbReference type="ARBA" id="ARBA00023239"/>
    </source>
</evidence>
<dbReference type="RefSeq" id="WP_058623069.1">
    <property type="nucleotide sequence ID" value="NZ_LDRT01000028.1"/>
</dbReference>
<dbReference type="Pfam" id="PF01081">
    <property type="entry name" value="Aldolase"/>
    <property type="match status" value="1"/>
</dbReference>
<dbReference type="EMBL" id="LDRT01000028">
    <property type="protein sequence ID" value="KTR95621.1"/>
    <property type="molecule type" value="Genomic_DNA"/>
</dbReference>
<organism evidence="6 7">
    <name type="scientific">Microbacterium testaceum</name>
    <name type="common">Aureobacterium testaceum</name>
    <name type="synonym">Brevibacterium testaceum</name>
    <dbReference type="NCBI Taxonomy" id="2033"/>
    <lineage>
        <taxon>Bacteria</taxon>
        <taxon>Bacillati</taxon>
        <taxon>Actinomycetota</taxon>
        <taxon>Actinomycetes</taxon>
        <taxon>Micrococcales</taxon>
        <taxon>Microbacteriaceae</taxon>
        <taxon>Microbacterium</taxon>
    </lineage>
</organism>
<dbReference type="Gene3D" id="3.20.20.70">
    <property type="entry name" value="Aldolase class I"/>
    <property type="match status" value="1"/>
</dbReference>
<keyword evidence="4" id="KW-0456">Lyase</keyword>
<dbReference type="PATRIC" id="fig|2033.6.peg.2031"/>
<comment type="subunit">
    <text evidence="3">Homotrimer.</text>
</comment>
<dbReference type="GO" id="GO:0016829">
    <property type="term" value="F:lyase activity"/>
    <property type="evidence" value="ECO:0007669"/>
    <property type="project" value="UniProtKB-KW"/>
</dbReference>